<sequence length="892" mass="94975">MKKNYQILSYQKWLVVMSWLVGLTLPLIINAQAPVIQWQRSIEPVIPGAVSGRSAIVKNSSGGYFVVTADRRLVALTTAGDVLSDTPIRGTSGSDVLSTVSPVSTNDGNVVVGVLDSQSWSLQKRNANGGVLWASNLAFSVSPQYDYSVSSIVASSDGGFVAFAIRYDRTYADPFAPDATYVIITKVNQTGYVVWQKELRYLTPGGPNNSLLYTNGTRVNKVVNTPDGGYLLVGTANPTTSNSTLRGWAAKLDGDGSVVWQRHYQQMNELNDVSADLSGTEAYFLNGYVLPATPGFYASSTLRIDALGNPTNTPVQVPYQSFNSLATVAAVPPSEKPLVYLVGNDTPWDNNKGDIRLTGFSDQGGVVWTKTLGGSGRDYNFKPAILSIPDGYIVAGVTESNDGDVKGRQTATPATWIVKLQNPANAFKLTAPTYTCQTGAITFNTTGGDGSPVTYSAPGITRSSPTSNAGVVEQGLRNDPKPIVITATQSGVTATYTFNLIGACTNEIKPPVLTSSLPDQTYKVGQVLDRSAFNLATYIQDPTQAQPHYMSNWSVSMKGLPAGILQSSGDLTSMLNVSIIGAPTTTGVYTVTVTASTQYFPNQPVVTTFRIAVTDVPVVNPPTGNSLALTAPTYSCQTGAITFNTTGGDGSLITYSAPGITRSSATSNTGTIEQGLRNDPKPITITATQSGQTTTYAFDFSAYCAGNQPPVNPPTGDSLALLAPTYNCQSGAIHFNTSGGNGSPIEFKSIGITDWTVNPDQFVDKDSRTANDVKPFSLMARQNGQVVTYTWDLKAACGRARLSVAETRATLSLTVLGNPVRDQVRVRIEGAEGQSIRLRLTDVRGQLLETRMIEQAGASEEPAFQLDQSGPELLLLQAVTNSEQKTVKIIKQ</sequence>
<evidence type="ECO:0008006" key="3">
    <source>
        <dbReference type="Google" id="ProtNLM"/>
    </source>
</evidence>
<evidence type="ECO:0000313" key="1">
    <source>
        <dbReference type="EMBL" id="NEU69686.1"/>
    </source>
</evidence>
<dbReference type="PANTHER" id="PTHR42754">
    <property type="entry name" value="ENDOGLUCANASE"/>
    <property type="match status" value="1"/>
</dbReference>
<organism evidence="1 2">
    <name type="scientific">Spirosoma agri</name>
    <dbReference type="NCBI Taxonomy" id="1987381"/>
    <lineage>
        <taxon>Bacteria</taxon>
        <taxon>Pseudomonadati</taxon>
        <taxon>Bacteroidota</taxon>
        <taxon>Cytophagia</taxon>
        <taxon>Cytophagales</taxon>
        <taxon>Cytophagaceae</taxon>
        <taxon>Spirosoma</taxon>
    </lineage>
</organism>
<dbReference type="EMBL" id="JAAGNZ010000002">
    <property type="protein sequence ID" value="NEU69686.1"/>
    <property type="molecule type" value="Genomic_DNA"/>
</dbReference>
<name>A0A6M0IMY3_9BACT</name>
<reference evidence="1 2" key="1">
    <citation type="submission" date="2020-02" db="EMBL/GenBank/DDBJ databases">
        <title>Draft genome sequence of two Spirosoma agri KCTC 52727 and Spirosoma terrae KCTC 52035.</title>
        <authorList>
            <person name="Rojas J."/>
            <person name="Ambika Manirajan B."/>
            <person name="Ratering S."/>
            <person name="Suarez C."/>
            <person name="Schnell S."/>
        </authorList>
    </citation>
    <scope>NUCLEOTIDE SEQUENCE [LARGE SCALE GENOMIC DNA]</scope>
    <source>
        <strain evidence="1 2">KCTC 52727</strain>
    </source>
</reference>
<dbReference type="PANTHER" id="PTHR42754:SF1">
    <property type="entry name" value="LIPOPROTEIN"/>
    <property type="match status" value="1"/>
</dbReference>
<keyword evidence="2" id="KW-1185">Reference proteome</keyword>
<dbReference type="AlphaFoldDB" id="A0A6M0IMY3"/>
<accession>A0A6M0IMY3</accession>
<evidence type="ECO:0000313" key="2">
    <source>
        <dbReference type="Proteomes" id="UP000477386"/>
    </source>
</evidence>
<proteinExistence type="predicted"/>
<protein>
    <recommendedName>
        <fullName evidence="3">T9SS type A sorting domain-containing protein</fullName>
    </recommendedName>
</protein>
<dbReference type="SUPFAM" id="SSF50998">
    <property type="entry name" value="Quinoprotein alcohol dehydrogenase-like"/>
    <property type="match status" value="1"/>
</dbReference>
<dbReference type="Proteomes" id="UP000477386">
    <property type="component" value="Unassembled WGS sequence"/>
</dbReference>
<dbReference type="RefSeq" id="WP_164042256.1">
    <property type="nucleotide sequence ID" value="NZ_JAAGNZ010000002.1"/>
</dbReference>
<comment type="caution">
    <text evidence="1">The sequence shown here is derived from an EMBL/GenBank/DDBJ whole genome shotgun (WGS) entry which is preliminary data.</text>
</comment>
<dbReference type="InterPro" id="IPR011047">
    <property type="entry name" value="Quinoprotein_ADH-like_sf"/>
</dbReference>
<gene>
    <name evidence="1" type="ORF">GK091_22590</name>
</gene>